<accession>A0AAU6U764</accession>
<dbReference type="AlphaFoldDB" id="A0AAU6U764"/>
<sequence>MSEIALQIDTPVKTIERYSADTGIPVGTVKKMVARGELQIMPKTGPKHRVLINMVALYQQAAAASYTPAISR</sequence>
<organism evidence="1">
    <name type="scientific">bacterium 19CA06SA08-2</name>
    <dbReference type="NCBI Taxonomy" id="2920658"/>
    <lineage>
        <taxon>Bacteria</taxon>
    </lineage>
</organism>
<protein>
    <recommendedName>
        <fullName evidence="2">DNA-binding protein</fullName>
    </recommendedName>
</protein>
<reference evidence="1" key="1">
    <citation type="submission" date="2022-03" db="EMBL/GenBank/DDBJ databases">
        <title>Sea Food Isolates.</title>
        <authorList>
            <person name="Li c."/>
        </authorList>
    </citation>
    <scope>NUCLEOTIDE SEQUENCE</scope>
    <source>
        <strain evidence="1">19CA06SA08-2</strain>
    </source>
</reference>
<evidence type="ECO:0000313" key="1">
    <source>
        <dbReference type="EMBL" id="XAG70054.1"/>
    </source>
</evidence>
<evidence type="ECO:0008006" key="2">
    <source>
        <dbReference type="Google" id="ProtNLM"/>
    </source>
</evidence>
<gene>
    <name evidence="1" type="ORF">MRM75_03390</name>
</gene>
<name>A0AAU6U764_UNCXX</name>
<proteinExistence type="predicted"/>
<dbReference type="EMBL" id="CP095353">
    <property type="protein sequence ID" value="XAG70054.1"/>
    <property type="molecule type" value="Genomic_DNA"/>
</dbReference>